<keyword evidence="6 8" id="KW-1133">Transmembrane helix</keyword>
<feature type="transmembrane region" description="Helical" evidence="8">
    <location>
        <begin position="309"/>
        <end position="329"/>
    </location>
</feature>
<dbReference type="GO" id="GO:0015095">
    <property type="term" value="F:magnesium ion transmembrane transporter activity"/>
    <property type="evidence" value="ECO:0007669"/>
    <property type="project" value="TreeGrafter"/>
</dbReference>
<keyword evidence="3" id="KW-0813">Transport</keyword>
<dbReference type="GO" id="GO:0015087">
    <property type="term" value="F:cobalt ion transmembrane transporter activity"/>
    <property type="evidence" value="ECO:0007669"/>
    <property type="project" value="TreeGrafter"/>
</dbReference>
<dbReference type="eggNOG" id="COG0598">
    <property type="taxonomic scope" value="Bacteria"/>
</dbReference>
<comment type="caution">
    <text evidence="9">The sequence shown here is derived from an EMBL/GenBank/DDBJ whole genome shotgun (WGS) entry which is preliminary data.</text>
</comment>
<dbReference type="EMBL" id="BAHD01000049">
    <property type="protein sequence ID" value="GAB96795.1"/>
    <property type="molecule type" value="Genomic_DNA"/>
</dbReference>
<dbReference type="InterPro" id="IPR045863">
    <property type="entry name" value="CorA_TM1_TM2"/>
</dbReference>
<dbReference type="Gene3D" id="3.30.460.20">
    <property type="entry name" value="CorA soluble domain-like"/>
    <property type="match status" value="1"/>
</dbReference>
<protein>
    <submittedName>
        <fullName evidence="9">Putative metal ion transport protein</fullName>
    </submittedName>
</protein>
<evidence type="ECO:0000313" key="9">
    <source>
        <dbReference type="EMBL" id="GAB96795.1"/>
    </source>
</evidence>
<organism evidence="9 10">
    <name type="scientific">Kineosphaera limosa NBRC 100340</name>
    <dbReference type="NCBI Taxonomy" id="1184609"/>
    <lineage>
        <taxon>Bacteria</taxon>
        <taxon>Bacillati</taxon>
        <taxon>Actinomycetota</taxon>
        <taxon>Actinomycetes</taxon>
        <taxon>Micrococcales</taxon>
        <taxon>Dermatophilaceae</taxon>
        <taxon>Kineosphaera</taxon>
    </lineage>
</organism>
<evidence type="ECO:0000256" key="5">
    <source>
        <dbReference type="ARBA" id="ARBA00022692"/>
    </source>
</evidence>
<sequence>MWRDGVLVAEDLPHAELAEQMRAQNTLVWVDLVDPSPADLEVLARDLGLSAGSIEDAMAPHERPKVVRHPGYLFFQTYATAGVDLPVASDPQTGVAVADVVGRDGTLSLSRVSGYVLPQALVTVRLDDRFDMSEVVRRWTEDYDLVELGEGALLHGLLDTIVDGHFDTIQRLDDAIEALEDLLFEDKQTGADFARTIFGLRKDLVQLRRVVLPMREVVNGLLRHRPSGHSELDSAYDDLYDHVLRAAEWTESLRDMVTTLFETNLSLQDAHLNIVMRKLAGWAAIIAVPTAITGWFGQNVPYWGFQDSTGLWASVVLIAVLSVGLFAAFRRNGWV</sequence>
<dbReference type="GO" id="GO:0050897">
    <property type="term" value="F:cobalt ion binding"/>
    <property type="evidence" value="ECO:0007669"/>
    <property type="project" value="TreeGrafter"/>
</dbReference>
<comment type="similarity">
    <text evidence="2">Belongs to the CorA metal ion transporter (MIT) (TC 1.A.35) family.</text>
</comment>
<dbReference type="InterPro" id="IPR002523">
    <property type="entry name" value="MgTranspt_CorA/ZnTranspt_ZntB"/>
</dbReference>
<comment type="subcellular location">
    <subcellularLocation>
        <location evidence="1">Cell membrane</location>
        <topology evidence="1">Multi-pass membrane protein</topology>
    </subcellularLocation>
</comment>
<evidence type="ECO:0000256" key="7">
    <source>
        <dbReference type="ARBA" id="ARBA00023136"/>
    </source>
</evidence>
<evidence type="ECO:0000256" key="8">
    <source>
        <dbReference type="SAM" id="Phobius"/>
    </source>
</evidence>
<accession>K6WC44</accession>
<dbReference type="InterPro" id="IPR045861">
    <property type="entry name" value="CorA_cytoplasmic_dom"/>
</dbReference>
<keyword evidence="10" id="KW-1185">Reference proteome</keyword>
<proteinExistence type="inferred from homology"/>
<dbReference type="Proteomes" id="UP000008366">
    <property type="component" value="Unassembled WGS sequence"/>
</dbReference>
<dbReference type="GO" id="GO:0005886">
    <property type="term" value="C:plasma membrane"/>
    <property type="evidence" value="ECO:0007669"/>
    <property type="project" value="UniProtKB-SubCell"/>
</dbReference>
<feature type="transmembrane region" description="Helical" evidence="8">
    <location>
        <begin position="279"/>
        <end position="297"/>
    </location>
</feature>
<evidence type="ECO:0000256" key="6">
    <source>
        <dbReference type="ARBA" id="ARBA00022989"/>
    </source>
</evidence>
<evidence type="ECO:0000313" key="10">
    <source>
        <dbReference type="Proteomes" id="UP000008366"/>
    </source>
</evidence>
<keyword evidence="4" id="KW-1003">Cell membrane</keyword>
<evidence type="ECO:0000256" key="2">
    <source>
        <dbReference type="ARBA" id="ARBA00009765"/>
    </source>
</evidence>
<evidence type="ECO:0000256" key="4">
    <source>
        <dbReference type="ARBA" id="ARBA00022475"/>
    </source>
</evidence>
<dbReference type="GO" id="GO:0000287">
    <property type="term" value="F:magnesium ion binding"/>
    <property type="evidence" value="ECO:0007669"/>
    <property type="project" value="TreeGrafter"/>
</dbReference>
<dbReference type="AlphaFoldDB" id="K6WC44"/>
<dbReference type="SUPFAM" id="SSF144083">
    <property type="entry name" value="Magnesium transport protein CorA, transmembrane region"/>
    <property type="match status" value="1"/>
</dbReference>
<name>K6WC44_9MICO</name>
<gene>
    <name evidence="9" type="ORF">KILIM_049_00130</name>
</gene>
<dbReference type="PANTHER" id="PTHR46494:SF1">
    <property type="entry name" value="CORA FAMILY METAL ION TRANSPORTER (EUROFUNG)"/>
    <property type="match status" value="1"/>
</dbReference>
<dbReference type="Gene3D" id="1.20.58.340">
    <property type="entry name" value="Magnesium transport protein CorA, transmembrane region"/>
    <property type="match status" value="2"/>
</dbReference>
<evidence type="ECO:0000256" key="1">
    <source>
        <dbReference type="ARBA" id="ARBA00004651"/>
    </source>
</evidence>
<keyword evidence="7 8" id="KW-0472">Membrane</keyword>
<dbReference type="PANTHER" id="PTHR46494">
    <property type="entry name" value="CORA FAMILY METAL ION TRANSPORTER (EUROFUNG)"/>
    <property type="match status" value="1"/>
</dbReference>
<dbReference type="SUPFAM" id="SSF143865">
    <property type="entry name" value="CorA soluble domain-like"/>
    <property type="match status" value="1"/>
</dbReference>
<keyword evidence="5 8" id="KW-0812">Transmembrane</keyword>
<dbReference type="CDD" id="cd12822">
    <property type="entry name" value="TmCorA-like"/>
    <property type="match status" value="1"/>
</dbReference>
<dbReference type="Pfam" id="PF01544">
    <property type="entry name" value="CorA"/>
    <property type="match status" value="1"/>
</dbReference>
<evidence type="ECO:0000256" key="3">
    <source>
        <dbReference type="ARBA" id="ARBA00022448"/>
    </source>
</evidence>
<reference evidence="9 10" key="1">
    <citation type="submission" date="2012-08" db="EMBL/GenBank/DDBJ databases">
        <title>Whole genome shotgun sequence of Kineosphaera limosa NBRC 100340.</title>
        <authorList>
            <person name="Yoshida I."/>
            <person name="Isaki S."/>
            <person name="Hosoyama A."/>
            <person name="Tsuchikane K."/>
            <person name="Katsumata H."/>
            <person name="Ando Y."/>
            <person name="Ohji S."/>
            <person name="Hamada M."/>
            <person name="Tamura T."/>
            <person name="Yamazoe A."/>
            <person name="Yamazaki S."/>
            <person name="Fujita N."/>
        </authorList>
    </citation>
    <scope>NUCLEOTIDE SEQUENCE [LARGE SCALE GENOMIC DNA]</scope>
    <source>
        <strain evidence="9 10">NBRC 100340</strain>
    </source>
</reference>